<dbReference type="Pfam" id="PF14782">
    <property type="entry name" value="BBS2_GAE"/>
    <property type="match status" value="1"/>
</dbReference>
<keyword evidence="5" id="KW-0206">Cytoskeleton</keyword>
<evidence type="ECO:0000256" key="1">
    <source>
        <dbReference type="ARBA" id="ARBA00004138"/>
    </source>
</evidence>
<comment type="subcellular location">
    <subcellularLocation>
        <location evidence="1">Cell projection</location>
        <location evidence="1">Cilium</location>
    </subcellularLocation>
    <subcellularLocation>
        <location evidence="2">Cytoplasm</location>
        <location evidence="2">Cytoskeleton</location>
    </subcellularLocation>
</comment>
<evidence type="ECO:0000256" key="5">
    <source>
        <dbReference type="ARBA" id="ARBA00023212"/>
    </source>
</evidence>
<dbReference type="EMBL" id="CAKKNE010000001">
    <property type="protein sequence ID" value="CAH0365518.1"/>
    <property type="molecule type" value="Genomic_DNA"/>
</dbReference>
<evidence type="ECO:0000259" key="10">
    <source>
        <dbReference type="Pfam" id="PF14783"/>
    </source>
</evidence>
<keyword evidence="14" id="KW-1185">Reference proteome</keyword>
<protein>
    <recommendedName>
        <fullName evidence="15">Bardet-Biedl syndrome 2 protein homolog</fullName>
    </recommendedName>
</protein>
<evidence type="ECO:0000313" key="13">
    <source>
        <dbReference type="EMBL" id="CAH0365518.1"/>
    </source>
</evidence>
<dbReference type="OrthoDB" id="2120021at2759"/>
<dbReference type="GO" id="GO:0036064">
    <property type="term" value="C:ciliary basal body"/>
    <property type="evidence" value="ECO:0007669"/>
    <property type="project" value="TreeGrafter"/>
</dbReference>
<sequence length="716" mass="77818">MEVSYKVRLEKQLEAGLCAVGRFDGNHPAVACAAGACGQVLLYDPHDELQVTTTSGAPPLRTLNFNKTITALDAGPLDPARTRAQAKTTRGVTPDENDDKVVRDVLLVGLGSALMVYDVDLNSDIFYRECPDGVFSCRFCTLQGTEQPLAVVGGNCSVVGFGWQGTELFWNVAGDDVRCVAPCEGDLLVGSDDYEIRIFRKEESIYEISEADKVVALCSLGKRGRFAFGLANGTVGVYKNNERRWRVKSKNALVALLATQTRDVAAGWSSGAVTLRSASNGQVLYRDTFDAPLCSLVCADLKLSGSVQLIAVGVDGEVRGYLPAVVERDTSKAEDDLRRKREIEQLQAEKRRLVGELRALEDQPQTPSDDAQGIPGDTQISLDVAAPVHGGGFELIVATSNETYVVGAVVLDTDGGLFDGETLSCAPARPTDKLGIIVRPKKNFPASLKLQIHVAARPMSTSIHVYEVDYKLPKFCRFYRVAEEVAQPSSWVKFDVPTNVQRVAQYLTQAFVSTEAVETEDNQVKAYYVGLDGSPLRVEATKDTTGTQVRVSTNDLATAAEVVQDISTALDVHELESEASFPDESRRLKETLEKVSTHNSIRVRLTAEMADGSSRVKALVLKAEDARLMADMPRMMRNYDELMRVNEGLIAEYNKRATNHEALLAALKQVNQVVQRASQLRVGKAKARVVADARRAIKKGDAAALLSLIATGRTGG</sequence>
<accession>A0A8J2S6G9</accession>
<reference evidence="13" key="1">
    <citation type="submission" date="2021-11" db="EMBL/GenBank/DDBJ databases">
        <authorList>
            <consortium name="Genoscope - CEA"/>
            <person name="William W."/>
        </authorList>
    </citation>
    <scope>NUCLEOTIDE SEQUENCE</scope>
</reference>
<gene>
    <name evidence="13" type="ORF">PECAL_1P19620</name>
</gene>
<dbReference type="InterPro" id="IPR016616">
    <property type="entry name" value="Bardet-Biedl_syndrome_2_prot"/>
</dbReference>
<feature type="domain" description="Ciliary BBSome complex subunit 2 N-terminal" evidence="8">
    <location>
        <begin position="19"/>
        <end position="135"/>
    </location>
</feature>
<dbReference type="InterPro" id="IPR055380">
    <property type="entry name" value="BBS2_hp_dom"/>
</dbReference>
<dbReference type="Pfam" id="PF14781">
    <property type="entry name" value="BBS2_N"/>
    <property type="match status" value="1"/>
</dbReference>
<dbReference type="InterPro" id="IPR015943">
    <property type="entry name" value="WD40/YVTN_repeat-like_dom_sf"/>
</dbReference>
<dbReference type="Gene3D" id="2.130.10.10">
    <property type="entry name" value="YVTN repeat-like/Quinoprotein amine dehydrogenase"/>
    <property type="match status" value="1"/>
</dbReference>
<dbReference type="InterPro" id="IPR029333">
    <property type="entry name" value="BBS2_GAE_dom"/>
</dbReference>
<evidence type="ECO:0000313" key="14">
    <source>
        <dbReference type="Proteomes" id="UP000789595"/>
    </source>
</evidence>
<name>A0A8J2S6G9_9STRA</name>
<dbReference type="Pfam" id="PF23353">
    <property type="entry name" value="BBS2_hp"/>
    <property type="match status" value="1"/>
</dbReference>
<dbReference type="GO" id="GO:1905515">
    <property type="term" value="P:non-motile cilium assembly"/>
    <property type="evidence" value="ECO:0007669"/>
    <property type="project" value="InterPro"/>
</dbReference>
<dbReference type="PANTHER" id="PTHR32465">
    <property type="entry name" value="BARDET-BIEDL SYNDROME 2 PROTEIN"/>
    <property type="match status" value="1"/>
</dbReference>
<keyword evidence="6" id="KW-0966">Cell projection</keyword>
<dbReference type="InterPro" id="IPR029430">
    <property type="entry name" value="BBS2_N"/>
</dbReference>
<evidence type="ECO:0000256" key="6">
    <source>
        <dbReference type="ARBA" id="ARBA00023273"/>
    </source>
</evidence>
<evidence type="ECO:0000259" key="12">
    <source>
        <dbReference type="Pfam" id="PF23353"/>
    </source>
</evidence>
<dbReference type="PANTHER" id="PTHR32465:SF0">
    <property type="entry name" value="BARDET-BIEDL SYNDROME 2 PROTEIN"/>
    <property type="match status" value="1"/>
</dbReference>
<feature type="domain" description="BBS2 GAE" evidence="9">
    <location>
        <begin position="392"/>
        <end position="475"/>
    </location>
</feature>
<evidence type="ECO:0000259" key="8">
    <source>
        <dbReference type="Pfam" id="PF14781"/>
    </source>
</evidence>
<keyword evidence="4" id="KW-0969">Cilium</keyword>
<organism evidence="13 14">
    <name type="scientific">Pelagomonas calceolata</name>
    <dbReference type="NCBI Taxonomy" id="35677"/>
    <lineage>
        <taxon>Eukaryota</taxon>
        <taxon>Sar</taxon>
        <taxon>Stramenopiles</taxon>
        <taxon>Ochrophyta</taxon>
        <taxon>Pelagophyceae</taxon>
        <taxon>Pelagomonadales</taxon>
        <taxon>Pelagomonadaceae</taxon>
        <taxon>Pelagomonas</taxon>
    </lineage>
</organism>
<evidence type="ECO:0008006" key="15">
    <source>
        <dbReference type="Google" id="ProtNLM"/>
    </source>
</evidence>
<proteinExistence type="predicted"/>
<evidence type="ECO:0000256" key="3">
    <source>
        <dbReference type="ARBA" id="ARBA00022490"/>
    </source>
</evidence>
<dbReference type="GO" id="GO:0034464">
    <property type="term" value="C:BBSome"/>
    <property type="evidence" value="ECO:0007669"/>
    <property type="project" value="InterPro"/>
</dbReference>
<dbReference type="GO" id="GO:0031514">
    <property type="term" value="C:motile cilium"/>
    <property type="evidence" value="ECO:0007669"/>
    <property type="project" value="TreeGrafter"/>
</dbReference>
<keyword evidence="3" id="KW-0963">Cytoplasm</keyword>
<evidence type="ECO:0000259" key="11">
    <source>
        <dbReference type="Pfam" id="PF23350"/>
    </source>
</evidence>
<dbReference type="Proteomes" id="UP000789595">
    <property type="component" value="Unassembled WGS sequence"/>
</dbReference>
<dbReference type="InterPro" id="IPR029429">
    <property type="entry name" value="BBS2_Mid"/>
</dbReference>
<feature type="domain" description="Ciliary BBSome complex subunit 2 middle region" evidence="10">
    <location>
        <begin position="186"/>
        <end position="276"/>
    </location>
</feature>
<evidence type="ECO:0000256" key="2">
    <source>
        <dbReference type="ARBA" id="ARBA00004245"/>
    </source>
</evidence>
<dbReference type="AlphaFoldDB" id="A0A8J2S6G9"/>
<dbReference type="InterPro" id="IPR055379">
    <property type="entry name" value="BBS2_pf_dom"/>
</dbReference>
<dbReference type="PIRSF" id="PIRSF013684">
    <property type="entry name" value="BBS2"/>
    <property type="match status" value="1"/>
</dbReference>
<comment type="caution">
    <text evidence="13">The sequence shown here is derived from an EMBL/GenBank/DDBJ whole genome shotgun (WGS) entry which is preliminary data.</text>
</comment>
<dbReference type="SUPFAM" id="SSF50998">
    <property type="entry name" value="Quinoprotein alcohol dehydrogenase-like"/>
    <property type="match status" value="1"/>
</dbReference>
<feature type="domain" description="BBS2 hairpin" evidence="12">
    <location>
        <begin position="582"/>
        <end position="679"/>
    </location>
</feature>
<feature type="domain" description="BBS2 platform" evidence="11">
    <location>
        <begin position="483"/>
        <end position="568"/>
    </location>
</feature>
<evidence type="ECO:0000256" key="7">
    <source>
        <dbReference type="SAM" id="MobiDB-lite"/>
    </source>
</evidence>
<dbReference type="Pfam" id="PF14783">
    <property type="entry name" value="BBS2_Mid"/>
    <property type="match status" value="1"/>
</dbReference>
<feature type="region of interest" description="Disordered" evidence="7">
    <location>
        <begin position="357"/>
        <end position="376"/>
    </location>
</feature>
<evidence type="ECO:0000259" key="9">
    <source>
        <dbReference type="Pfam" id="PF14782"/>
    </source>
</evidence>
<dbReference type="GO" id="GO:0016020">
    <property type="term" value="C:membrane"/>
    <property type="evidence" value="ECO:0007669"/>
    <property type="project" value="TreeGrafter"/>
</dbReference>
<dbReference type="InterPro" id="IPR011047">
    <property type="entry name" value="Quinoprotein_ADH-like_sf"/>
</dbReference>
<evidence type="ECO:0000256" key="4">
    <source>
        <dbReference type="ARBA" id="ARBA00023069"/>
    </source>
</evidence>
<dbReference type="Pfam" id="PF23350">
    <property type="entry name" value="BBS2_pf"/>
    <property type="match status" value="1"/>
</dbReference>